<dbReference type="KEGG" id="aag:5571499"/>
<organism evidence="1 2">
    <name type="scientific">Aedes aegypti</name>
    <name type="common">Yellowfever mosquito</name>
    <name type="synonym">Culex aegypti</name>
    <dbReference type="NCBI Taxonomy" id="7159"/>
    <lineage>
        <taxon>Eukaryota</taxon>
        <taxon>Metazoa</taxon>
        <taxon>Ecdysozoa</taxon>
        <taxon>Arthropoda</taxon>
        <taxon>Hexapoda</taxon>
        <taxon>Insecta</taxon>
        <taxon>Pterygota</taxon>
        <taxon>Neoptera</taxon>
        <taxon>Endopterygota</taxon>
        <taxon>Diptera</taxon>
        <taxon>Nematocera</taxon>
        <taxon>Culicoidea</taxon>
        <taxon>Culicidae</taxon>
        <taxon>Culicinae</taxon>
        <taxon>Aedini</taxon>
        <taxon>Aedes</taxon>
        <taxon>Stegomyia</taxon>
    </lineage>
</organism>
<dbReference type="AlphaFoldDB" id="Q17KP1"/>
<dbReference type="EMBL" id="CH477222">
    <property type="protein sequence ID" value="EAT47263.1"/>
    <property type="molecule type" value="Genomic_DNA"/>
</dbReference>
<dbReference type="HOGENOM" id="CLU_1950550_0_0_1"/>
<evidence type="ECO:0000313" key="1">
    <source>
        <dbReference type="EMBL" id="EAT47263.1"/>
    </source>
</evidence>
<dbReference type="PaxDb" id="7159-AAEL001628-PA"/>
<reference evidence="1" key="3">
    <citation type="submission" date="2012-09" db="EMBL/GenBank/DDBJ databases">
        <authorList>
            <consortium name="VectorBase"/>
        </authorList>
    </citation>
    <scope>NUCLEOTIDE SEQUENCE</scope>
    <source>
        <strain evidence="1">Liverpool</strain>
    </source>
</reference>
<dbReference type="Proteomes" id="UP000682892">
    <property type="component" value="Unassembled WGS sequence"/>
</dbReference>
<dbReference type="OrthoDB" id="6424355at2759"/>
<accession>Q17KP1</accession>
<gene>
    <name evidence="1" type="ORF">AaeL_AAEL001628</name>
</gene>
<evidence type="ECO:0000313" key="2">
    <source>
        <dbReference type="Proteomes" id="UP000682892"/>
    </source>
</evidence>
<name>Q17KP1_AEDAE</name>
<proteinExistence type="predicted"/>
<protein>
    <submittedName>
        <fullName evidence="1">AAEL001628-PA</fullName>
    </submittedName>
</protein>
<reference evidence="1" key="1">
    <citation type="submission" date="2005-10" db="EMBL/GenBank/DDBJ databases">
        <authorList>
            <person name="Loftus B.J."/>
            <person name="Nene V.M."/>
            <person name="Hannick L.I."/>
            <person name="Bidwell S."/>
            <person name="Haas B."/>
            <person name="Amedeo P."/>
            <person name="Orvis J."/>
            <person name="Wortman J.R."/>
            <person name="White O.R."/>
            <person name="Salzberg S."/>
            <person name="Shumway M."/>
            <person name="Koo H."/>
            <person name="Zhao Y."/>
            <person name="Holmes M."/>
            <person name="Miller J."/>
            <person name="Schatz M."/>
            <person name="Pop M."/>
            <person name="Pai G."/>
            <person name="Utterback T."/>
            <person name="Rogers Y.-H."/>
            <person name="Kravitz S."/>
            <person name="Fraser C.M."/>
        </authorList>
    </citation>
    <scope>NUCLEOTIDE SEQUENCE</scope>
    <source>
        <strain evidence="1">Liverpool</strain>
    </source>
</reference>
<sequence length="129" mass="13996">MDRRYWAFLPPVGKNTNAGAVSAKVYSTTSRFLSVGGAGLGFTTSSAEIITLKDVLGSAVDDDICLLGRISRLHSPQAEFRFRGAARVFATATAQKNTFCCRHPLDDTQRGRIGTCLAPAERLPFLQMN</sequence>
<reference evidence="1" key="2">
    <citation type="journal article" date="2007" name="Science">
        <title>Genome sequence of Aedes aegypti, a major arbovirus vector.</title>
        <authorList>
            <person name="Nene V."/>
            <person name="Wortman J.R."/>
            <person name="Lawson D."/>
            <person name="Haas B."/>
            <person name="Kodira C."/>
            <person name="Tu Z.J."/>
            <person name="Loftus B."/>
            <person name="Xi Z."/>
            <person name="Megy K."/>
            <person name="Grabherr M."/>
            <person name="Ren Q."/>
            <person name="Zdobnov E.M."/>
            <person name="Lobo N.F."/>
            <person name="Campbell K.S."/>
            <person name="Brown S.E."/>
            <person name="Bonaldo M.F."/>
            <person name="Zhu J."/>
            <person name="Sinkins S.P."/>
            <person name="Hogenkamp D.G."/>
            <person name="Amedeo P."/>
            <person name="Arensburger P."/>
            <person name="Atkinson P.W."/>
            <person name="Bidwell S."/>
            <person name="Biedler J."/>
            <person name="Birney E."/>
            <person name="Bruggner R.V."/>
            <person name="Costas J."/>
            <person name="Coy M.R."/>
            <person name="Crabtree J."/>
            <person name="Crawford M."/>
            <person name="Debruyn B."/>
            <person name="Decaprio D."/>
            <person name="Eiglmeier K."/>
            <person name="Eisenstadt E."/>
            <person name="El-Dorry H."/>
            <person name="Gelbart W.M."/>
            <person name="Gomes S.L."/>
            <person name="Hammond M."/>
            <person name="Hannick L.I."/>
            <person name="Hogan J.R."/>
            <person name="Holmes M.H."/>
            <person name="Jaffe D."/>
            <person name="Johnston J.S."/>
            <person name="Kennedy R.C."/>
            <person name="Koo H."/>
            <person name="Kravitz S."/>
            <person name="Kriventseva E.V."/>
            <person name="Kulp D."/>
            <person name="Labutti K."/>
            <person name="Lee E."/>
            <person name="Li S."/>
            <person name="Lovin D.D."/>
            <person name="Mao C."/>
            <person name="Mauceli E."/>
            <person name="Menck C.F."/>
            <person name="Miller J.R."/>
            <person name="Montgomery P."/>
            <person name="Mori A."/>
            <person name="Nascimento A.L."/>
            <person name="Naveira H.F."/>
            <person name="Nusbaum C."/>
            <person name="O'leary S."/>
            <person name="Orvis J."/>
            <person name="Pertea M."/>
            <person name="Quesneville H."/>
            <person name="Reidenbach K.R."/>
            <person name="Rogers Y.H."/>
            <person name="Roth C.W."/>
            <person name="Schneider J.R."/>
            <person name="Schatz M."/>
            <person name="Shumway M."/>
            <person name="Stanke M."/>
            <person name="Stinson E.O."/>
            <person name="Tubio J.M."/>
            <person name="Vanzee J.P."/>
            <person name="Verjovski-Almeida S."/>
            <person name="Werner D."/>
            <person name="White O."/>
            <person name="Wyder S."/>
            <person name="Zeng Q."/>
            <person name="Zhao Q."/>
            <person name="Zhao Y."/>
            <person name="Hill C.A."/>
            <person name="Raikhel A.S."/>
            <person name="Soares M.B."/>
            <person name="Knudson D.L."/>
            <person name="Lee N.H."/>
            <person name="Galagan J."/>
            <person name="Salzberg S.L."/>
            <person name="Paulsen I.T."/>
            <person name="Dimopoulos G."/>
            <person name="Collins F.H."/>
            <person name="Birren B."/>
            <person name="Fraser-Liggett C.M."/>
            <person name="Severson D.W."/>
        </authorList>
    </citation>
    <scope>NUCLEOTIDE SEQUENCE [LARGE SCALE GENOMIC DNA]</scope>
    <source>
        <strain evidence="1">Liverpool</strain>
    </source>
</reference>